<dbReference type="CDD" id="cd04301">
    <property type="entry name" value="NAT_SF"/>
    <property type="match status" value="1"/>
</dbReference>
<dbReference type="Gene3D" id="3.40.630.30">
    <property type="match status" value="1"/>
</dbReference>
<keyword evidence="5" id="KW-1185">Reference proteome</keyword>
<dbReference type="SUPFAM" id="SSF55729">
    <property type="entry name" value="Acyl-CoA N-acyltransferases (Nat)"/>
    <property type="match status" value="1"/>
</dbReference>
<dbReference type="InterPro" id="IPR000182">
    <property type="entry name" value="GNAT_dom"/>
</dbReference>
<dbReference type="AlphaFoldDB" id="A0A1I6V7B1"/>
<keyword evidence="4" id="KW-0687">Ribonucleoprotein</keyword>
<evidence type="ECO:0000256" key="2">
    <source>
        <dbReference type="ARBA" id="ARBA00023315"/>
    </source>
</evidence>
<dbReference type="STRING" id="311180.SAMN04488050_11024"/>
<dbReference type="Pfam" id="PF13508">
    <property type="entry name" value="Acetyltransf_7"/>
    <property type="match status" value="1"/>
</dbReference>
<evidence type="ECO:0000259" key="3">
    <source>
        <dbReference type="PROSITE" id="PS51186"/>
    </source>
</evidence>
<evidence type="ECO:0000313" key="4">
    <source>
        <dbReference type="EMBL" id="SFT09537.1"/>
    </source>
</evidence>
<evidence type="ECO:0000313" key="5">
    <source>
        <dbReference type="Proteomes" id="UP000199392"/>
    </source>
</evidence>
<proteinExistence type="predicted"/>
<keyword evidence="2" id="KW-0012">Acyltransferase</keyword>
<dbReference type="GO" id="GO:0005840">
    <property type="term" value="C:ribosome"/>
    <property type="evidence" value="ECO:0007669"/>
    <property type="project" value="UniProtKB-KW"/>
</dbReference>
<dbReference type="PROSITE" id="PS51186">
    <property type="entry name" value="GNAT"/>
    <property type="match status" value="1"/>
</dbReference>
<dbReference type="Proteomes" id="UP000199392">
    <property type="component" value="Unassembled WGS sequence"/>
</dbReference>
<name>A0A1I6V7B1_9RHOB</name>
<dbReference type="OrthoDB" id="9789603at2"/>
<protein>
    <submittedName>
        <fullName evidence="4">Ribosomal protein S18 acetylase RimI</fullName>
    </submittedName>
</protein>
<gene>
    <name evidence="4" type="ORF">SAMN04488050_11024</name>
</gene>
<dbReference type="PANTHER" id="PTHR43877:SF2">
    <property type="entry name" value="AMINOALKYLPHOSPHONATE N-ACETYLTRANSFERASE-RELATED"/>
    <property type="match status" value="1"/>
</dbReference>
<feature type="domain" description="N-acetyltransferase" evidence="3">
    <location>
        <begin position="6"/>
        <end position="152"/>
    </location>
</feature>
<organism evidence="4 5">
    <name type="scientific">Alloyangia pacifica</name>
    <dbReference type="NCBI Taxonomy" id="311180"/>
    <lineage>
        <taxon>Bacteria</taxon>
        <taxon>Pseudomonadati</taxon>
        <taxon>Pseudomonadota</taxon>
        <taxon>Alphaproteobacteria</taxon>
        <taxon>Rhodobacterales</taxon>
        <taxon>Roseobacteraceae</taxon>
        <taxon>Alloyangia</taxon>
    </lineage>
</organism>
<dbReference type="RefSeq" id="WP_092427933.1">
    <property type="nucleotide sequence ID" value="NZ_FNCL01000010.1"/>
</dbReference>
<reference evidence="5" key="1">
    <citation type="submission" date="2016-10" db="EMBL/GenBank/DDBJ databases">
        <authorList>
            <person name="Varghese N."/>
            <person name="Submissions S."/>
        </authorList>
    </citation>
    <scope>NUCLEOTIDE SEQUENCE [LARGE SCALE GENOMIC DNA]</scope>
    <source>
        <strain evidence="5">DSM 26894</strain>
    </source>
</reference>
<evidence type="ECO:0000256" key="1">
    <source>
        <dbReference type="ARBA" id="ARBA00022679"/>
    </source>
</evidence>
<keyword evidence="4" id="KW-0689">Ribosomal protein</keyword>
<sequence>MTSRPPLIRRARPADLEAIQEIVETAYSPYIPRMGQKPGPMLDDYAALIAAERVHVAELDGSVAALLVLLPQDDAMLLDNIAVSPRAQGHGIGRALMDFADAQSRAGGYARIRLYTNALMTENLVLYPRLGYRETGRVTEKGYDRVYFEKPI</sequence>
<dbReference type="EMBL" id="FOZW01000010">
    <property type="protein sequence ID" value="SFT09537.1"/>
    <property type="molecule type" value="Genomic_DNA"/>
</dbReference>
<keyword evidence="1" id="KW-0808">Transferase</keyword>
<dbReference type="InterPro" id="IPR016181">
    <property type="entry name" value="Acyl_CoA_acyltransferase"/>
</dbReference>
<accession>A0A1I6V7B1</accession>
<dbReference type="GO" id="GO:0016747">
    <property type="term" value="F:acyltransferase activity, transferring groups other than amino-acyl groups"/>
    <property type="evidence" value="ECO:0007669"/>
    <property type="project" value="InterPro"/>
</dbReference>
<dbReference type="InterPro" id="IPR050832">
    <property type="entry name" value="Bact_Acetyltransf"/>
</dbReference>
<dbReference type="PANTHER" id="PTHR43877">
    <property type="entry name" value="AMINOALKYLPHOSPHONATE N-ACETYLTRANSFERASE-RELATED-RELATED"/>
    <property type="match status" value="1"/>
</dbReference>